<evidence type="ECO:0000259" key="2">
    <source>
        <dbReference type="PROSITE" id="PS50110"/>
    </source>
</evidence>
<dbReference type="PROSITE" id="PS50110">
    <property type="entry name" value="RESPONSE_REGULATORY"/>
    <property type="match status" value="1"/>
</dbReference>
<dbReference type="Gene3D" id="3.40.50.2300">
    <property type="match status" value="1"/>
</dbReference>
<gene>
    <name evidence="3" type="ORF">HZF10_00195</name>
</gene>
<dbReference type="InterPro" id="IPR001789">
    <property type="entry name" value="Sig_transdc_resp-reg_receiver"/>
</dbReference>
<dbReference type="SMART" id="SM00448">
    <property type="entry name" value="REC"/>
    <property type="match status" value="1"/>
</dbReference>
<name>A0A7Y8Y0Z4_9FLAO</name>
<dbReference type="SUPFAM" id="SSF52172">
    <property type="entry name" value="CheY-like"/>
    <property type="match status" value="1"/>
</dbReference>
<organism evidence="3 4">
    <name type="scientific">Flavobacterium agri</name>
    <dbReference type="NCBI Taxonomy" id="2743471"/>
    <lineage>
        <taxon>Bacteria</taxon>
        <taxon>Pseudomonadati</taxon>
        <taxon>Bacteroidota</taxon>
        <taxon>Flavobacteriia</taxon>
        <taxon>Flavobacteriales</taxon>
        <taxon>Flavobacteriaceae</taxon>
        <taxon>Flavobacterium</taxon>
    </lineage>
</organism>
<proteinExistence type="predicted"/>
<dbReference type="EMBL" id="JACBJI010000001">
    <property type="protein sequence ID" value="NYA69320.1"/>
    <property type="molecule type" value="Genomic_DNA"/>
</dbReference>
<dbReference type="InterPro" id="IPR052893">
    <property type="entry name" value="TCS_response_regulator"/>
</dbReference>
<accession>A0A7Y8Y0Z4</accession>
<dbReference type="Proteomes" id="UP000535020">
    <property type="component" value="Unassembled WGS sequence"/>
</dbReference>
<evidence type="ECO:0000313" key="3">
    <source>
        <dbReference type="EMBL" id="NYA69320.1"/>
    </source>
</evidence>
<protein>
    <submittedName>
        <fullName evidence="3">Response regulator</fullName>
    </submittedName>
</protein>
<feature type="modified residue" description="4-aspartylphosphate" evidence="1">
    <location>
        <position position="63"/>
    </location>
</feature>
<dbReference type="PANTHER" id="PTHR44520:SF2">
    <property type="entry name" value="RESPONSE REGULATOR RCP1"/>
    <property type="match status" value="1"/>
</dbReference>
<dbReference type="InterPro" id="IPR011006">
    <property type="entry name" value="CheY-like_superfamily"/>
</dbReference>
<keyword evidence="1" id="KW-0597">Phosphoprotein</keyword>
<reference evidence="3 4" key="1">
    <citation type="submission" date="2020-07" db="EMBL/GenBank/DDBJ databases">
        <authorList>
            <person name="Sun Q."/>
        </authorList>
    </citation>
    <scope>NUCLEOTIDE SEQUENCE [LARGE SCALE GENOMIC DNA]</scope>
    <source>
        <strain evidence="3 4">MAH-1</strain>
    </source>
</reference>
<sequence length="150" mass="17268">MKPNKPSSARIVLTDDDDDDRSFFREAFSELDMQGELRTFCDGKELMDYLNSEEATPDVVILDLNMPRKSGFECIEEIRSNSRFSHTSIAVYSTSSLDSDIDATFKSGANLYIKKPNDYNMLKKMISTVMHTDWSLRFKGLNRDTFMLHL</sequence>
<keyword evidence="4" id="KW-1185">Reference proteome</keyword>
<evidence type="ECO:0000313" key="4">
    <source>
        <dbReference type="Proteomes" id="UP000535020"/>
    </source>
</evidence>
<dbReference type="Pfam" id="PF00072">
    <property type="entry name" value="Response_reg"/>
    <property type="match status" value="1"/>
</dbReference>
<feature type="domain" description="Response regulatory" evidence="2">
    <location>
        <begin position="10"/>
        <end position="130"/>
    </location>
</feature>
<dbReference type="AlphaFoldDB" id="A0A7Y8Y0Z4"/>
<evidence type="ECO:0000256" key="1">
    <source>
        <dbReference type="PROSITE-ProRule" id="PRU00169"/>
    </source>
</evidence>
<dbReference type="GO" id="GO:0000160">
    <property type="term" value="P:phosphorelay signal transduction system"/>
    <property type="evidence" value="ECO:0007669"/>
    <property type="project" value="InterPro"/>
</dbReference>
<comment type="caution">
    <text evidence="3">The sequence shown here is derived from an EMBL/GenBank/DDBJ whole genome shotgun (WGS) entry which is preliminary data.</text>
</comment>
<dbReference type="PANTHER" id="PTHR44520">
    <property type="entry name" value="RESPONSE REGULATOR RCP1-RELATED"/>
    <property type="match status" value="1"/>
</dbReference>
<dbReference type="RefSeq" id="WP_176004143.1">
    <property type="nucleotide sequence ID" value="NZ_JABWMI010000001.1"/>
</dbReference>